<gene>
    <name evidence="3" type="ORF">ASB62_03520</name>
</gene>
<accession>A0A101JQC3</accession>
<dbReference type="GO" id="GO:0047617">
    <property type="term" value="F:fatty acyl-CoA hydrolase activity"/>
    <property type="evidence" value="ECO:0007669"/>
    <property type="project" value="TreeGrafter"/>
</dbReference>
<evidence type="ECO:0000256" key="1">
    <source>
        <dbReference type="ARBA" id="ARBA00005953"/>
    </source>
</evidence>
<dbReference type="EMBL" id="LMBR01000080">
    <property type="protein sequence ID" value="KUL30708.1"/>
    <property type="molecule type" value="Genomic_DNA"/>
</dbReference>
<evidence type="ECO:0000313" key="4">
    <source>
        <dbReference type="Proteomes" id="UP000053937"/>
    </source>
</evidence>
<dbReference type="OrthoDB" id="9801517at2"/>
<organism evidence="3 4">
    <name type="scientific">Chlorobium limicola</name>
    <dbReference type="NCBI Taxonomy" id="1092"/>
    <lineage>
        <taxon>Bacteria</taxon>
        <taxon>Pseudomonadati</taxon>
        <taxon>Chlorobiota</taxon>
        <taxon>Chlorobiia</taxon>
        <taxon>Chlorobiales</taxon>
        <taxon>Chlorobiaceae</taxon>
        <taxon>Chlorobium/Pelodictyon group</taxon>
        <taxon>Chlorobium</taxon>
    </lineage>
</organism>
<dbReference type="Pfam" id="PF13279">
    <property type="entry name" value="4HBT_2"/>
    <property type="match status" value="1"/>
</dbReference>
<dbReference type="PANTHER" id="PTHR31793:SF27">
    <property type="entry name" value="NOVEL THIOESTERASE SUPERFAMILY DOMAIN AND SAPOSIN A-TYPE DOMAIN CONTAINING PROTEIN (0610012H03RIK)"/>
    <property type="match status" value="1"/>
</dbReference>
<dbReference type="RefSeq" id="WP_059138681.1">
    <property type="nucleotide sequence ID" value="NZ_LMBR01000080.1"/>
</dbReference>
<evidence type="ECO:0000256" key="2">
    <source>
        <dbReference type="ARBA" id="ARBA00022801"/>
    </source>
</evidence>
<dbReference type="Proteomes" id="UP000053937">
    <property type="component" value="Unassembled WGS sequence"/>
</dbReference>
<sequence>MSTEGTRFAISMEVRPEDIDLMGHVNNIVYLRWVQEAAVAHWNTLAPSEERETIVWVVRRHEIDYKRPAFSGDPLKAETWIGNATRFAFDRHTAIINVSSSRILALSRTVWCPIDRKTGRPADVSPAVRDLFSIPA</sequence>
<dbReference type="PANTHER" id="PTHR31793">
    <property type="entry name" value="4-HYDROXYBENZOYL-COA THIOESTERASE FAMILY MEMBER"/>
    <property type="match status" value="1"/>
</dbReference>
<dbReference type="AlphaFoldDB" id="A0A101JQC3"/>
<dbReference type="InterPro" id="IPR050563">
    <property type="entry name" value="4-hydroxybenzoyl-CoA_TE"/>
</dbReference>
<dbReference type="CDD" id="cd00586">
    <property type="entry name" value="4HBT"/>
    <property type="match status" value="1"/>
</dbReference>
<proteinExistence type="inferred from homology"/>
<dbReference type="InterPro" id="IPR029069">
    <property type="entry name" value="HotDog_dom_sf"/>
</dbReference>
<name>A0A101JQC3_CHLLI</name>
<dbReference type="Gene3D" id="3.10.129.10">
    <property type="entry name" value="Hotdog Thioesterase"/>
    <property type="match status" value="1"/>
</dbReference>
<protein>
    <submittedName>
        <fullName evidence="3">Thioesterase</fullName>
    </submittedName>
</protein>
<reference evidence="3 4" key="1">
    <citation type="submission" date="2015-10" db="EMBL/GenBank/DDBJ databases">
        <title>Draft Genome Sequence of Chlorobium limicola strain Frasassi Growing under Artificial Lighting in the Frasassi Cave System.</title>
        <authorList>
            <person name="Mansor M."/>
            <person name="Macalady J."/>
        </authorList>
    </citation>
    <scope>NUCLEOTIDE SEQUENCE [LARGE SCALE GENOMIC DNA]</scope>
    <source>
        <strain evidence="3 4">Frasassi</strain>
    </source>
</reference>
<evidence type="ECO:0000313" key="3">
    <source>
        <dbReference type="EMBL" id="KUL30708.1"/>
    </source>
</evidence>
<comment type="similarity">
    <text evidence="1">Belongs to the 4-hydroxybenzoyl-CoA thioesterase family.</text>
</comment>
<dbReference type="SUPFAM" id="SSF54637">
    <property type="entry name" value="Thioesterase/thiol ester dehydrase-isomerase"/>
    <property type="match status" value="1"/>
</dbReference>
<keyword evidence="4" id="KW-1185">Reference proteome</keyword>
<keyword evidence="2" id="KW-0378">Hydrolase</keyword>
<comment type="caution">
    <text evidence="3">The sequence shown here is derived from an EMBL/GenBank/DDBJ whole genome shotgun (WGS) entry which is preliminary data.</text>
</comment>